<reference evidence="7" key="1">
    <citation type="submission" date="2020-01" db="EMBL/GenBank/DDBJ databases">
        <title>The Celery Genome Sequence Reveals Sequential Paleo-tetraploidization, Resistance Gene Elimination, Karyotype Evolution, and Functional Innovation in Apiales.</title>
        <authorList>
            <person name="Song X."/>
        </authorList>
    </citation>
    <scope>NUCLEOTIDE SEQUENCE</scope>
    <source>
        <tissue evidence="7">Leaf</tissue>
    </source>
</reference>
<dbReference type="SUPFAM" id="SSF47459">
    <property type="entry name" value="HLH, helix-loop-helix DNA-binding domain"/>
    <property type="match status" value="1"/>
</dbReference>
<dbReference type="GO" id="GO:0000977">
    <property type="term" value="F:RNA polymerase II transcription regulatory region sequence-specific DNA binding"/>
    <property type="evidence" value="ECO:0007669"/>
    <property type="project" value="TreeGrafter"/>
</dbReference>
<dbReference type="InterPro" id="IPR015660">
    <property type="entry name" value="MASH1/Ascl1a-like"/>
</dbReference>
<evidence type="ECO:0000256" key="5">
    <source>
        <dbReference type="ARBA" id="ARBA00023242"/>
    </source>
</evidence>
<sequence length="253" mass="28031">MLTLSPPLFPSFGWPLVDDLNIISQDQNDTFVGNFGYIDTTSSGVLPSPQSTNYEPIGGGINPTGLVKKLNHNASERDRRKKINNLYSSLFSLLPDSNRTKKLSIPATVACVVKYIPELQKEVESLVQKKEELSSRMCRRREDSADYQVGKRRKVETKETSSSAAVTISPVGCNEVVVQISSLKADKGLLSQALNKLELGDGLFLLNASSFQSIGDRVFHSLHFQAQGKYELELEAVKGKIMSLYEKNTQVLF</sequence>
<dbReference type="InterPro" id="IPR011598">
    <property type="entry name" value="bHLH_dom"/>
</dbReference>
<dbReference type="AlphaFoldDB" id="A0A6L5BAF2"/>
<keyword evidence="4" id="KW-0804">Transcription</keyword>
<dbReference type="Proteomes" id="UP000593563">
    <property type="component" value="Unassembled WGS sequence"/>
</dbReference>
<keyword evidence="5" id="KW-0539">Nucleus</keyword>
<dbReference type="PROSITE" id="PS50888">
    <property type="entry name" value="BHLH"/>
    <property type="match status" value="1"/>
</dbReference>
<evidence type="ECO:0000313" key="7">
    <source>
        <dbReference type="EMBL" id="KAF1002716.1"/>
    </source>
</evidence>
<organism evidence="7 8">
    <name type="scientific">Apium graveolens</name>
    <name type="common">Celery</name>
    <dbReference type="NCBI Taxonomy" id="4045"/>
    <lineage>
        <taxon>Eukaryota</taxon>
        <taxon>Viridiplantae</taxon>
        <taxon>Streptophyta</taxon>
        <taxon>Embryophyta</taxon>
        <taxon>Tracheophyta</taxon>
        <taxon>Spermatophyta</taxon>
        <taxon>Magnoliopsida</taxon>
        <taxon>eudicotyledons</taxon>
        <taxon>Gunneridae</taxon>
        <taxon>Pentapetalae</taxon>
        <taxon>asterids</taxon>
        <taxon>campanulids</taxon>
        <taxon>Apiales</taxon>
        <taxon>Apiaceae</taxon>
        <taxon>Apioideae</taxon>
        <taxon>apioid superclade</taxon>
        <taxon>Apieae</taxon>
        <taxon>Apium</taxon>
    </lineage>
</organism>
<dbReference type="GO" id="GO:0000981">
    <property type="term" value="F:DNA-binding transcription factor activity, RNA polymerase II-specific"/>
    <property type="evidence" value="ECO:0007669"/>
    <property type="project" value="TreeGrafter"/>
</dbReference>
<keyword evidence="2" id="KW-0805">Transcription regulation</keyword>
<dbReference type="EMBL" id="WRXP01000547">
    <property type="protein sequence ID" value="KAF1002716.1"/>
    <property type="molecule type" value="Genomic_DNA"/>
</dbReference>
<evidence type="ECO:0000259" key="6">
    <source>
        <dbReference type="PROSITE" id="PS50888"/>
    </source>
</evidence>
<dbReference type="GO" id="GO:0010106">
    <property type="term" value="P:cellular response to iron ion starvation"/>
    <property type="evidence" value="ECO:0007669"/>
    <property type="project" value="UniProtKB-ARBA"/>
</dbReference>
<gene>
    <name evidence="7" type="ORF">AG4045_016924</name>
</gene>
<feature type="domain" description="BHLH" evidence="6">
    <location>
        <begin position="67"/>
        <end position="119"/>
    </location>
</feature>
<keyword evidence="8" id="KW-1185">Reference proteome</keyword>
<dbReference type="Pfam" id="PF00010">
    <property type="entry name" value="HLH"/>
    <property type="match status" value="1"/>
</dbReference>
<proteinExistence type="predicted"/>
<evidence type="ECO:0000313" key="8">
    <source>
        <dbReference type="Proteomes" id="UP000593563"/>
    </source>
</evidence>
<keyword evidence="3" id="KW-0238">DNA-binding</keyword>
<dbReference type="FunFam" id="4.10.280.10:FF:000074">
    <property type="entry name" value="Transcription factor ORG2"/>
    <property type="match status" value="1"/>
</dbReference>
<comment type="subcellular location">
    <subcellularLocation>
        <location evidence="1">Nucleus</location>
    </subcellularLocation>
</comment>
<evidence type="ECO:0000256" key="4">
    <source>
        <dbReference type="ARBA" id="ARBA00023163"/>
    </source>
</evidence>
<dbReference type="GO" id="GO:0090575">
    <property type="term" value="C:RNA polymerase II transcription regulator complex"/>
    <property type="evidence" value="ECO:0007669"/>
    <property type="project" value="TreeGrafter"/>
</dbReference>
<dbReference type="PANTHER" id="PTHR13935">
    <property type="entry name" value="ACHAETE-SCUTE TRANSCRIPTION FACTOR-RELATED"/>
    <property type="match status" value="1"/>
</dbReference>
<evidence type="ECO:0000256" key="3">
    <source>
        <dbReference type="ARBA" id="ARBA00023125"/>
    </source>
</evidence>
<dbReference type="PANTHER" id="PTHR13935:SF41">
    <property type="entry name" value="TRANSCRIPTION FACTOR ORG2-RELATED"/>
    <property type="match status" value="1"/>
</dbReference>
<accession>A0A6L5BAF2</accession>
<evidence type="ECO:0000256" key="2">
    <source>
        <dbReference type="ARBA" id="ARBA00023015"/>
    </source>
</evidence>
<comment type="caution">
    <text evidence="7">The sequence shown here is derived from an EMBL/GenBank/DDBJ whole genome shotgun (WGS) entry which is preliminary data.</text>
</comment>
<evidence type="ECO:0000256" key="1">
    <source>
        <dbReference type="ARBA" id="ARBA00004123"/>
    </source>
</evidence>
<dbReference type="SMART" id="SM00353">
    <property type="entry name" value="HLH"/>
    <property type="match status" value="1"/>
</dbReference>
<dbReference type="GO" id="GO:0046983">
    <property type="term" value="F:protein dimerization activity"/>
    <property type="evidence" value="ECO:0007669"/>
    <property type="project" value="InterPro"/>
</dbReference>
<dbReference type="InterPro" id="IPR036638">
    <property type="entry name" value="HLH_DNA-bd_sf"/>
</dbReference>
<name>A0A6L5BAF2_APIGR</name>
<protein>
    <recommendedName>
        <fullName evidence="6">BHLH domain-containing protein</fullName>
    </recommendedName>
</protein>
<dbReference type="CDD" id="cd18914">
    <property type="entry name" value="bHLH_AtORG2_like"/>
    <property type="match status" value="1"/>
</dbReference>
<dbReference type="Gene3D" id="4.10.280.10">
    <property type="entry name" value="Helix-loop-helix DNA-binding domain"/>
    <property type="match status" value="1"/>
</dbReference>